<evidence type="ECO:0000313" key="2">
    <source>
        <dbReference type="EMBL" id="RRT58348.1"/>
    </source>
</evidence>
<accession>A0A426Z2Z9</accession>
<comment type="caution">
    <text evidence="2">The sequence shown here is derived from an EMBL/GenBank/DDBJ whole genome shotgun (WGS) entry which is preliminary data.</text>
</comment>
<dbReference type="Proteomes" id="UP000287651">
    <property type="component" value="Unassembled WGS sequence"/>
</dbReference>
<feature type="region of interest" description="Disordered" evidence="1">
    <location>
        <begin position="44"/>
        <end position="70"/>
    </location>
</feature>
<evidence type="ECO:0000313" key="3">
    <source>
        <dbReference type="Proteomes" id="UP000287651"/>
    </source>
</evidence>
<sequence length="95" mass="10828">MAPGKSQLLPTSDSDPAHTTKDLIRGQPSFQKKAQLLLKNNYVVVHARKRHPPDKHRSKRKGTRDPHEELQIMTRDMELNLEDKADLKRTGLLGP</sequence>
<protein>
    <submittedName>
        <fullName evidence="2">Uncharacterized protein</fullName>
    </submittedName>
</protein>
<dbReference type="EMBL" id="AMZH03008734">
    <property type="protein sequence ID" value="RRT58348.1"/>
    <property type="molecule type" value="Genomic_DNA"/>
</dbReference>
<organism evidence="2 3">
    <name type="scientific">Ensete ventricosum</name>
    <name type="common">Abyssinian banana</name>
    <name type="synonym">Musa ensete</name>
    <dbReference type="NCBI Taxonomy" id="4639"/>
    <lineage>
        <taxon>Eukaryota</taxon>
        <taxon>Viridiplantae</taxon>
        <taxon>Streptophyta</taxon>
        <taxon>Embryophyta</taxon>
        <taxon>Tracheophyta</taxon>
        <taxon>Spermatophyta</taxon>
        <taxon>Magnoliopsida</taxon>
        <taxon>Liliopsida</taxon>
        <taxon>Zingiberales</taxon>
        <taxon>Musaceae</taxon>
        <taxon>Ensete</taxon>
    </lineage>
</organism>
<gene>
    <name evidence="2" type="ORF">B296_00017249</name>
</gene>
<feature type="region of interest" description="Disordered" evidence="1">
    <location>
        <begin position="1"/>
        <end position="23"/>
    </location>
</feature>
<dbReference type="AlphaFoldDB" id="A0A426Z2Z9"/>
<reference evidence="2 3" key="1">
    <citation type="journal article" date="2014" name="Agronomy (Basel)">
        <title>A Draft Genome Sequence for Ensete ventricosum, the Drought-Tolerant Tree Against Hunger.</title>
        <authorList>
            <person name="Harrison J."/>
            <person name="Moore K.A."/>
            <person name="Paszkiewicz K."/>
            <person name="Jones T."/>
            <person name="Grant M."/>
            <person name="Ambacheew D."/>
            <person name="Muzemil S."/>
            <person name="Studholme D.J."/>
        </authorList>
    </citation>
    <scope>NUCLEOTIDE SEQUENCE [LARGE SCALE GENOMIC DNA]</scope>
</reference>
<feature type="compositionally biased region" description="Basic residues" evidence="1">
    <location>
        <begin position="46"/>
        <end position="62"/>
    </location>
</feature>
<name>A0A426Z2Z9_ENSVE</name>
<proteinExistence type="predicted"/>
<evidence type="ECO:0000256" key="1">
    <source>
        <dbReference type="SAM" id="MobiDB-lite"/>
    </source>
</evidence>